<evidence type="ECO:0000313" key="3">
    <source>
        <dbReference type="Proteomes" id="UP000434850"/>
    </source>
</evidence>
<sequence>MRKVLRWLVYISLIFCAEVAQSQNIDASSRSRQLKIYFDKGFVHKKKDSLTYQKLFFNTFPGSFATFDDVFGYDDKKGAAPLYNEANQYTDKLFNTKSVKVNDKARKLIHIALNGRWDADAISHFQYKLHQFVTGNFATFLFELNKMNSAEIESVWKFCFDVESAGYRKKLYEDMFNRLGKNQAMIQILFSAYKKATSEQIH</sequence>
<accession>A0A6I4I462</accession>
<gene>
    <name evidence="2" type="ORF">GO816_02005</name>
</gene>
<dbReference type="Proteomes" id="UP000434850">
    <property type="component" value="Unassembled WGS sequence"/>
</dbReference>
<dbReference type="OrthoDB" id="7054664at2"/>
<keyword evidence="1" id="KW-0732">Signal</keyword>
<evidence type="ECO:0000313" key="2">
    <source>
        <dbReference type="EMBL" id="MVN89892.1"/>
    </source>
</evidence>
<dbReference type="AlphaFoldDB" id="A0A6I4I462"/>
<reference evidence="2 3" key="1">
    <citation type="submission" date="2019-12" db="EMBL/GenBank/DDBJ databases">
        <title>Mucilaginibacter sp. HME9299 genome sequencing and assembly.</title>
        <authorList>
            <person name="Kang H."/>
            <person name="Kim H."/>
            <person name="Joh K."/>
        </authorList>
    </citation>
    <scope>NUCLEOTIDE SEQUENCE [LARGE SCALE GENOMIC DNA]</scope>
    <source>
        <strain evidence="2 3">HME9299</strain>
    </source>
</reference>
<comment type="caution">
    <text evidence="2">The sequence shown here is derived from an EMBL/GenBank/DDBJ whole genome shotgun (WGS) entry which is preliminary data.</text>
</comment>
<evidence type="ECO:0008006" key="4">
    <source>
        <dbReference type="Google" id="ProtNLM"/>
    </source>
</evidence>
<dbReference type="EMBL" id="WQLA01000001">
    <property type="protein sequence ID" value="MVN89892.1"/>
    <property type="molecule type" value="Genomic_DNA"/>
</dbReference>
<evidence type="ECO:0000256" key="1">
    <source>
        <dbReference type="SAM" id="SignalP"/>
    </source>
</evidence>
<organism evidence="2 3">
    <name type="scientific">Mucilaginibacter aquatilis</name>
    <dbReference type="NCBI Taxonomy" id="1517760"/>
    <lineage>
        <taxon>Bacteria</taxon>
        <taxon>Pseudomonadati</taxon>
        <taxon>Bacteroidota</taxon>
        <taxon>Sphingobacteriia</taxon>
        <taxon>Sphingobacteriales</taxon>
        <taxon>Sphingobacteriaceae</taxon>
        <taxon>Mucilaginibacter</taxon>
    </lineage>
</organism>
<proteinExistence type="predicted"/>
<dbReference type="RefSeq" id="WP_157539682.1">
    <property type="nucleotide sequence ID" value="NZ_WQLA01000001.1"/>
</dbReference>
<feature type="signal peptide" evidence="1">
    <location>
        <begin position="1"/>
        <end position="22"/>
    </location>
</feature>
<feature type="chain" id="PRO_5026299389" description="DUF4476 domain-containing protein" evidence="1">
    <location>
        <begin position="23"/>
        <end position="202"/>
    </location>
</feature>
<keyword evidence="3" id="KW-1185">Reference proteome</keyword>
<name>A0A6I4I462_9SPHI</name>
<protein>
    <recommendedName>
        <fullName evidence="4">DUF4476 domain-containing protein</fullName>
    </recommendedName>
</protein>